<dbReference type="PROSITE" id="PS50043">
    <property type="entry name" value="HTH_LUXR_2"/>
    <property type="match status" value="1"/>
</dbReference>
<dbReference type="GO" id="GO:0004016">
    <property type="term" value="F:adenylate cyclase activity"/>
    <property type="evidence" value="ECO:0007669"/>
    <property type="project" value="TreeGrafter"/>
</dbReference>
<evidence type="ECO:0000313" key="4">
    <source>
        <dbReference type="EMBL" id="TNM48280.1"/>
    </source>
</evidence>
<dbReference type="AlphaFoldDB" id="A0A5C4WIV6"/>
<dbReference type="GO" id="GO:0003677">
    <property type="term" value="F:DNA binding"/>
    <property type="evidence" value="ECO:0007669"/>
    <property type="project" value="InterPro"/>
</dbReference>
<dbReference type="PRINTS" id="PR00038">
    <property type="entry name" value="HTHLUXR"/>
</dbReference>
<dbReference type="InterPro" id="IPR027417">
    <property type="entry name" value="P-loop_NTPase"/>
</dbReference>
<dbReference type="InterPro" id="IPR016032">
    <property type="entry name" value="Sig_transdc_resp-reg_C-effctor"/>
</dbReference>
<dbReference type="SUPFAM" id="SSF52540">
    <property type="entry name" value="P-loop containing nucleoside triphosphate hydrolases"/>
    <property type="match status" value="1"/>
</dbReference>
<evidence type="ECO:0000256" key="2">
    <source>
        <dbReference type="ARBA" id="ARBA00022840"/>
    </source>
</evidence>
<dbReference type="Gene3D" id="1.10.10.10">
    <property type="entry name" value="Winged helix-like DNA-binding domain superfamily/Winged helix DNA-binding domain"/>
    <property type="match status" value="1"/>
</dbReference>
<dbReference type="CDD" id="cd06170">
    <property type="entry name" value="LuxR_C_like"/>
    <property type="match status" value="1"/>
</dbReference>
<dbReference type="GO" id="GO:0005524">
    <property type="term" value="F:ATP binding"/>
    <property type="evidence" value="ECO:0007669"/>
    <property type="project" value="UniProtKB-KW"/>
</dbReference>
<gene>
    <name evidence="4" type="ORF">FHP29_01875</name>
</gene>
<organism evidence="4 5">
    <name type="scientific">Nocardioides albidus</name>
    <dbReference type="NCBI Taxonomy" id="1517589"/>
    <lineage>
        <taxon>Bacteria</taxon>
        <taxon>Bacillati</taxon>
        <taxon>Actinomycetota</taxon>
        <taxon>Actinomycetes</taxon>
        <taxon>Propionibacteriales</taxon>
        <taxon>Nocardioidaceae</taxon>
        <taxon>Nocardioides</taxon>
    </lineage>
</organism>
<dbReference type="SMART" id="SM00421">
    <property type="entry name" value="HTH_LUXR"/>
    <property type="match status" value="1"/>
</dbReference>
<dbReference type="EMBL" id="VDMP01000013">
    <property type="protein sequence ID" value="TNM48280.1"/>
    <property type="molecule type" value="Genomic_DNA"/>
</dbReference>
<dbReference type="InterPro" id="IPR041664">
    <property type="entry name" value="AAA_16"/>
</dbReference>
<evidence type="ECO:0000256" key="1">
    <source>
        <dbReference type="ARBA" id="ARBA00022741"/>
    </source>
</evidence>
<dbReference type="SUPFAM" id="SSF48452">
    <property type="entry name" value="TPR-like"/>
    <property type="match status" value="1"/>
</dbReference>
<dbReference type="Pfam" id="PF00196">
    <property type="entry name" value="GerE"/>
    <property type="match status" value="1"/>
</dbReference>
<keyword evidence="5" id="KW-1185">Reference proteome</keyword>
<keyword evidence="2" id="KW-0067">ATP-binding</keyword>
<dbReference type="SUPFAM" id="SSF46894">
    <property type="entry name" value="C-terminal effector domain of the bipartite response regulators"/>
    <property type="match status" value="1"/>
</dbReference>
<dbReference type="GO" id="GO:0005737">
    <property type="term" value="C:cytoplasm"/>
    <property type="evidence" value="ECO:0007669"/>
    <property type="project" value="TreeGrafter"/>
</dbReference>
<evidence type="ECO:0000259" key="3">
    <source>
        <dbReference type="PROSITE" id="PS50043"/>
    </source>
</evidence>
<dbReference type="GO" id="GO:0006355">
    <property type="term" value="P:regulation of DNA-templated transcription"/>
    <property type="evidence" value="ECO:0007669"/>
    <property type="project" value="InterPro"/>
</dbReference>
<dbReference type="Proteomes" id="UP000313231">
    <property type="component" value="Unassembled WGS sequence"/>
</dbReference>
<accession>A0A5C4WIV6</accession>
<dbReference type="Gene3D" id="3.40.50.300">
    <property type="entry name" value="P-loop containing nucleotide triphosphate hydrolases"/>
    <property type="match status" value="1"/>
</dbReference>
<keyword evidence="1" id="KW-0547">Nucleotide-binding</keyword>
<protein>
    <submittedName>
        <fullName evidence="4">Helix-turn-helix transcriptional regulator</fullName>
    </submittedName>
</protein>
<sequence>MMAAMVRPRSEVPLVGRERELELLRAVVAAAADGRPGAVLVAGPAGVGKSRVVRSLQDGLREGRVVRVQCVDLGEPGLPLLALTDLARALGDEALLTELADSAPDEARRLRTYDAMATRLAAAGRAHGPVAVVVEDLQWMDASSADFLRFLLTRAATERIAVVATLRTDGLAARPRIRRLVGELGRLEPVRRVDLAPLAPDEVRTLLGHVGGVEPEPHVADEVFRRTAGNPFFVQALAEELAETGRLDAVPTALADLLVGRLEPLDETARAVVRTASGSAGPVPDAVLRVVVGRPDAEVDEALRAAVQAGLLTAEGDGYAFAHDLLRAAIHDDLLPGVRLRLHARYAAALAAAGASPGEVARHHVLAGNRPEALAWSLRAADDALSATAPDAALQHLQYVLDTWSEVDEADALSGTTRGRVAVRAAVAAGLAGEPARSVDLARLAVDLADAVGDATGAVQARAELVRQLIALDRTEELQVPAEQAVALAAAEDVDAGTAALAEVMLARSLLSSRRTDAARPVAERALHRARAAAVPRLEVDALTTVAFLDEIGGDPSRAADQLGAAVLLAREHGELAAELRAHYTLASLHYYGGDVAGARPVLRTALARAEETGLRWSDPGVEMRVLEAIALYVGGDLDASLAAAAVPDQRRPDTAAARLAAVGCYAAVARGRDDAALRLDRLADSWDVDPQVALVAGGCETERLTWAGEPSAAAAVAGRALAHLDAVVGDRMYGGLWLAALALGALADEAAACRLRRDGAGAAAAEAAGAAWTERAEQLVARGRGRPGDLGPEGRAWHARTVAEAARLRGEPAVEEWEAALAAFGYGHEPELARCRWRLAEARLVGGDRESAAPLLAAAAESAARMGARPLQDAICATQRRTALDRPARGTTSVLTGREREVLGLVAEGLTNREIGRRLHISEKTASVHLSNVMAKLGASSRTEAVTVAHRRGLIEI</sequence>
<dbReference type="PANTHER" id="PTHR16305:SF35">
    <property type="entry name" value="TRANSCRIPTIONAL ACTIVATOR DOMAIN"/>
    <property type="match status" value="1"/>
</dbReference>
<feature type="domain" description="HTH luxR-type" evidence="3">
    <location>
        <begin position="889"/>
        <end position="954"/>
    </location>
</feature>
<comment type="caution">
    <text evidence="4">The sequence shown here is derived from an EMBL/GenBank/DDBJ whole genome shotgun (WGS) entry which is preliminary data.</text>
</comment>
<dbReference type="InterPro" id="IPR036388">
    <property type="entry name" value="WH-like_DNA-bd_sf"/>
</dbReference>
<evidence type="ECO:0000313" key="5">
    <source>
        <dbReference type="Proteomes" id="UP000313231"/>
    </source>
</evidence>
<dbReference type="Gene3D" id="1.25.40.10">
    <property type="entry name" value="Tetratricopeptide repeat domain"/>
    <property type="match status" value="1"/>
</dbReference>
<dbReference type="Pfam" id="PF13191">
    <property type="entry name" value="AAA_16"/>
    <property type="match status" value="1"/>
</dbReference>
<dbReference type="PANTHER" id="PTHR16305">
    <property type="entry name" value="TESTICULAR SOLUBLE ADENYLYL CYCLASE"/>
    <property type="match status" value="1"/>
</dbReference>
<proteinExistence type="predicted"/>
<name>A0A5C4WIV6_9ACTN</name>
<dbReference type="InterPro" id="IPR011990">
    <property type="entry name" value="TPR-like_helical_dom_sf"/>
</dbReference>
<dbReference type="InterPro" id="IPR000792">
    <property type="entry name" value="Tscrpt_reg_LuxR_C"/>
</dbReference>
<reference evidence="4 5" key="1">
    <citation type="journal article" date="2016" name="Int. J. Syst. Evol. Microbiol.">
        <title>Nocardioides albidus sp. nov., an actinobacterium isolated from garden soil.</title>
        <authorList>
            <person name="Singh H."/>
            <person name="Du J."/>
            <person name="Trinh H."/>
            <person name="Won K."/>
            <person name="Yang J.E."/>
            <person name="Yin C."/>
            <person name="Kook M."/>
            <person name="Yi T.H."/>
        </authorList>
    </citation>
    <scope>NUCLEOTIDE SEQUENCE [LARGE SCALE GENOMIC DNA]</scope>
    <source>
        <strain evidence="4 5">CCTCC AB 2015297</strain>
    </source>
</reference>